<dbReference type="PANTHER" id="PTHR43798">
    <property type="entry name" value="MONOACYLGLYCEROL LIPASE"/>
    <property type="match status" value="1"/>
</dbReference>
<dbReference type="Proteomes" id="UP001500051">
    <property type="component" value="Unassembled WGS sequence"/>
</dbReference>
<dbReference type="SUPFAM" id="SSF53474">
    <property type="entry name" value="alpha/beta-Hydrolases"/>
    <property type="match status" value="1"/>
</dbReference>
<organism evidence="3 4">
    <name type="scientific">Microlunatus aurantiacus</name>
    <dbReference type="NCBI Taxonomy" id="446786"/>
    <lineage>
        <taxon>Bacteria</taxon>
        <taxon>Bacillati</taxon>
        <taxon>Actinomycetota</taxon>
        <taxon>Actinomycetes</taxon>
        <taxon>Propionibacteriales</taxon>
        <taxon>Propionibacteriaceae</taxon>
        <taxon>Microlunatus</taxon>
    </lineage>
</organism>
<evidence type="ECO:0000256" key="1">
    <source>
        <dbReference type="ARBA" id="ARBA00022801"/>
    </source>
</evidence>
<name>A0ABP7E6G9_9ACTN</name>
<accession>A0ABP7E6G9</accession>
<dbReference type="InterPro" id="IPR050266">
    <property type="entry name" value="AB_hydrolase_sf"/>
</dbReference>
<sequence length="274" mass="29322">MRVSRSGQAIHLSTGVTVRYVDMGDSAGVSVVLLHAWGESLGCFDRLLPLMPTTIRVLAMDQRGHGGSDKPADAYSLSDFAGDVTAFLDAMGLAATVLVGSSSGGYVAQQVAITSPERVRGLVLVGAPRSLHGRPPFADEVDQLTDPIDRTWVEDSLTWFPRLHDVPEWYIAARVDDGVTTPARVWRQALTGLTEATPPTETGTIRTPTLIIWGERDELLPRSDAGALAAAIPGSRLVVYPDTGHLVLWEQPARVASDLTAFVAACLESEPPTT</sequence>
<dbReference type="Pfam" id="PF00561">
    <property type="entry name" value="Abhydrolase_1"/>
    <property type="match status" value="1"/>
</dbReference>
<evidence type="ECO:0000313" key="3">
    <source>
        <dbReference type="EMBL" id="GAA3714192.1"/>
    </source>
</evidence>
<gene>
    <name evidence="3" type="primary">pcaD</name>
    <name evidence="3" type="ORF">GCM10022204_36610</name>
</gene>
<evidence type="ECO:0000259" key="2">
    <source>
        <dbReference type="Pfam" id="PF00561"/>
    </source>
</evidence>
<comment type="caution">
    <text evidence="3">The sequence shown here is derived from an EMBL/GenBank/DDBJ whole genome shotgun (WGS) entry which is preliminary data.</text>
</comment>
<dbReference type="Gene3D" id="3.40.50.1820">
    <property type="entry name" value="alpha/beta hydrolase"/>
    <property type="match status" value="1"/>
</dbReference>
<dbReference type="PANTHER" id="PTHR43798:SF31">
    <property type="entry name" value="AB HYDROLASE SUPERFAMILY PROTEIN YCLE"/>
    <property type="match status" value="1"/>
</dbReference>
<keyword evidence="4" id="KW-1185">Reference proteome</keyword>
<proteinExistence type="predicted"/>
<evidence type="ECO:0000313" key="4">
    <source>
        <dbReference type="Proteomes" id="UP001500051"/>
    </source>
</evidence>
<dbReference type="InterPro" id="IPR029058">
    <property type="entry name" value="AB_hydrolase_fold"/>
</dbReference>
<protein>
    <submittedName>
        <fullName evidence="3">3-oxoadipate enol-lactonase</fullName>
    </submittedName>
</protein>
<feature type="domain" description="AB hydrolase-1" evidence="2">
    <location>
        <begin position="31"/>
        <end position="252"/>
    </location>
</feature>
<reference evidence="4" key="1">
    <citation type="journal article" date="2019" name="Int. J. Syst. Evol. Microbiol.">
        <title>The Global Catalogue of Microorganisms (GCM) 10K type strain sequencing project: providing services to taxonomists for standard genome sequencing and annotation.</title>
        <authorList>
            <consortium name="The Broad Institute Genomics Platform"/>
            <consortium name="The Broad Institute Genome Sequencing Center for Infectious Disease"/>
            <person name="Wu L."/>
            <person name="Ma J."/>
        </authorList>
    </citation>
    <scope>NUCLEOTIDE SEQUENCE [LARGE SCALE GENOMIC DNA]</scope>
    <source>
        <strain evidence="4">JCM 16548</strain>
    </source>
</reference>
<dbReference type="PRINTS" id="PR00111">
    <property type="entry name" value="ABHYDROLASE"/>
</dbReference>
<dbReference type="RefSeq" id="WP_344813902.1">
    <property type="nucleotide sequence ID" value="NZ_BAAAYX010000019.1"/>
</dbReference>
<keyword evidence="1" id="KW-0378">Hydrolase</keyword>
<dbReference type="InterPro" id="IPR000073">
    <property type="entry name" value="AB_hydrolase_1"/>
</dbReference>
<dbReference type="EMBL" id="BAAAYX010000019">
    <property type="protein sequence ID" value="GAA3714192.1"/>
    <property type="molecule type" value="Genomic_DNA"/>
</dbReference>